<accession>A0A9P0LST1</accession>
<evidence type="ECO:0000313" key="2">
    <source>
        <dbReference type="EMBL" id="CAH1998262.1"/>
    </source>
</evidence>
<dbReference type="EMBL" id="CAKOFQ010007320">
    <property type="protein sequence ID" value="CAH1998262.1"/>
    <property type="molecule type" value="Genomic_DNA"/>
</dbReference>
<dbReference type="AlphaFoldDB" id="A0A9P0LST1"/>
<organism evidence="2 3">
    <name type="scientific">Acanthoscelides obtectus</name>
    <name type="common">Bean weevil</name>
    <name type="synonym">Bruchus obtectus</name>
    <dbReference type="NCBI Taxonomy" id="200917"/>
    <lineage>
        <taxon>Eukaryota</taxon>
        <taxon>Metazoa</taxon>
        <taxon>Ecdysozoa</taxon>
        <taxon>Arthropoda</taxon>
        <taxon>Hexapoda</taxon>
        <taxon>Insecta</taxon>
        <taxon>Pterygota</taxon>
        <taxon>Neoptera</taxon>
        <taxon>Endopterygota</taxon>
        <taxon>Coleoptera</taxon>
        <taxon>Polyphaga</taxon>
        <taxon>Cucujiformia</taxon>
        <taxon>Chrysomeloidea</taxon>
        <taxon>Chrysomelidae</taxon>
        <taxon>Bruchinae</taxon>
        <taxon>Bruchini</taxon>
        <taxon>Acanthoscelides</taxon>
    </lineage>
</organism>
<evidence type="ECO:0000313" key="3">
    <source>
        <dbReference type="Proteomes" id="UP001152888"/>
    </source>
</evidence>
<proteinExistence type="predicted"/>
<gene>
    <name evidence="2" type="ORF">ACAOBT_LOCUS24264</name>
</gene>
<protein>
    <recommendedName>
        <fullName evidence="4">Secreted protein</fullName>
    </recommendedName>
</protein>
<feature type="chain" id="PRO_5040290349" description="Secreted protein" evidence="1">
    <location>
        <begin position="18"/>
        <end position="88"/>
    </location>
</feature>
<name>A0A9P0LST1_ACAOB</name>
<evidence type="ECO:0008006" key="4">
    <source>
        <dbReference type="Google" id="ProtNLM"/>
    </source>
</evidence>
<comment type="caution">
    <text evidence="2">The sequence shown here is derived from an EMBL/GenBank/DDBJ whole genome shotgun (WGS) entry which is preliminary data.</text>
</comment>
<feature type="signal peptide" evidence="1">
    <location>
        <begin position="1"/>
        <end position="17"/>
    </location>
</feature>
<sequence>MCFWIAVFSTCVVIVGNTPLMFCSEKVKVQEGNKHCGLLHAGNECDYPCQLAKRLQDFLYNYGRKSQNYCFVRTMFMRLVALKKIWGG</sequence>
<keyword evidence="1" id="KW-0732">Signal</keyword>
<keyword evidence="3" id="KW-1185">Reference proteome</keyword>
<reference evidence="2" key="1">
    <citation type="submission" date="2022-03" db="EMBL/GenBank/DDBJ databases">
        <authorList>
            <person name="Sayadi A."/>
        </authorList>
    </citation>
    <scope>NUCLEOTIDE SEQUENCE</scope>
</reference>
<evidence type="ECO:0000256" key="1">
    <source>
        <dbReference type="SAM" id="SignalP"/>
    </source>
</evidence>
<dbReference type="Proteomes" id="UP001152888">
    <property type="component" value="Unassembled WGS sequence"/>
</dbReference>